<dbReference type="STRING" id="33114.A0A2G2VMG2"/>
<dbReference type="GO" id="GO:0016020">
    <property type="term" value="C:membrane"/>
    <property type="evidence" value="ECO:0007669"/>
    <property type="project" value="UniProtKB-SubCell"/>
</dbReference>
<evidence type="ECO:0000256" key="3">
    <source>
        <dbReference type="ARBA" id="ARBA00022692"/>
    </source>
</evidence>
<evidence type="ECO:0000313" key="9">
    <source>
        <dbReference type="Proteomes" id="UP000224567"/>
    </source>
</evidence>
<feature type="transmembrane region" description="Helical" evidence="6">
    <location>
        <begin position="127"/>
        <end position="148"/>
    </location>
</feature>
<comment type="caution">
    <text evidence="8">The sequence shown here is derived from an EMBL/GenBank/DDBJ whole genome shotgun (WGS) entry which is preliminary data.</text>
</comment>
<comment type="similarity">
    <text evidence="2 6">Belongs to the drug/metabolite transporter (DMT) superfamily. Plant drug/metabolite exporter (P-DME) (TC 2.A.7.4) family.</text>
</comment>
<dbReference type="PANTHER" id="PTHR31218">
    <property type="entry name" value="WAT1-RELATED PROTEIN"/>
    <property type="match status" value="1"/>
</dbReference>
<evidence type="ECO:0000256" key="5">
    <source>
        <dbReference type="ARBA" id="ARBA00023136"/>
    </source>
</evidence>
<protein>
    <recommendedName>
        <fullName evidence="6">WAT1-related protein</fullName>
    </recommendedName>
</protein>
<dbReference type="InterPro" id="IPR000620">
    <property type="entry name" value="EamA_dom"/>
</dbReference>
<organism evidence="8 9">
    <name type="scientific">Capsicum baccatum</name>
    <name type="common">Peruvian pepper</name>
    <dbReference type="NCBI Taxonomy" id="33114"/>
    <lineage>
        <taxon>Eukaryota</taxon>
        <taxon>Viridiplantae</taxon>
        <taxon>Streptophyta</taxon>
        <taxon>Embryophyta</taxon>
        <taxon>Tracheophyta</taxon>
        <taxon>Spermatophyta</taxon>
        <taxon>Magnoliopsida</taxon>
        <taxon>eudicotyledons</taxon>
        <taxon>Gunneridae</taxon>
        <taxon>Pentapetalae</taxon>
        <taxon>asterids</taxon>
        <taxon>lamiids</taxon>
        <taxon>Solanales</taxon>
        <taxon>Solanaceae</taxon>
        <taxon>Solanoideae</taxon>
        <taxon>Capsiceae</taxon>
        <taxon>Capsicum</taxon>
    </lineage>
</organism>
<feature type="transmembrane region" description="Helical" evidence="6">
    <location>
        <begin position="36"/>
        <end position="55"/>
    </location>
</feature>
<feature type="transmembrane region" description="Helical" evidence="6">
    <location>
        <begin position="287"/>
        <end position="309"/>
    </location>
</feature>
<feature type="transmembrane region" description="Helical" evidence="6">
    <location>
        <begin position="239"/>
        <end position="257"/>
    </location>
</feature>
<feature type="transmembrane region" description="Helical" evidence="6">
    <location>
        <begin position="168"/>
        <end position="193"/>
    </location>
</feature>
<evidence type="ECO:0000256" key="1">
    <source>
        <dbReference type="ARBA" id="ARBA00004141"/>
    </source>
</evidence>
<gene>
    <name evidence="8" type="ORF">CQW23_25964</name>
</gene>
<keyword evidence="3 6" id="KW-0812">Transmembrane</keyword>
<dbReference type="InterPro" id="IPR030184">
    <property type="entry name" value="WAT1-related"/>
</dbReference>
<feature type="transmembrane region" description="Helical" evidence="6">
    <location>
        <begin position="67"/>
        <end position="89"/>
    </location>
</feature>
<evidence type="ECO:0000313" key="8">
    <source>
        <dbReference type="EMBL" id="PHT34164.1"/>
    </source>
</evidence>
<reference evidence="9" key="2">
    <citation type="journal article" date="2017" name="J. Anim. Genet.">
        <title>Multiple reference genome sequences of hot pepper reveal the massive evolution of plant disease resistance genes by retroduplication.</title>
        <authorList>
            <person name="Kim S."/>
            <person name="Park J."/>
            <person name="Yeom S.-I."/>
            <person name="Kim Y.-M."/>
            <person name="Seo E."/>
            <person name="Kim K.-T."/>
            <person name="Kim M.-S."/>
            <person name="Lee J.M."/>
            <person name="Cheong K."/>
            <person name="Shin H.-S."/>
            <person name="Kim S.-B."/>
            <person name="Han K."/>
            <person name="Lee J."/>
            <person name="Park M."/>
            <person name="Lee H.-A."/>
            <person name="Lee H.-Y."/>
            <person name="Lee Y."/>
            <person name="Oh S."/>
            <person name="Lee J.H."/>
            <person name="Choi E."/>
            <person name="Choi E."/>
            <person name="Lee S.E."/>
            <person name="Jeon J."/>
            <person name="Kim H."/>
            <person name="Choi G."/>
            <person name="Song H."/>
            <person name="Lee J."/>
            <person name="Lee S.-C."/>
            <person name="Kwon J.-K."/>
            <person name="Lee H.-Y."/>
            <person name="Koo N."/>
            <person name="Hong Y."/>
            <person name="Kim R.W."/>
            <person name="Kang W.-H."/>
            <person name="Huh J.H."/>
            <person name="Kang B.-C."/>
            <person name="Yang T.-J."/>
            <person name="Lee Y.-H."/>
            <person name="Bennetzen J.L."/>
            <person name="Choi D."/>
        </authorList>
    </citation>
    <scope>NUCLEOTIDE SEQUENCE [LARGE SCALE GENOMIC DNA]</scope>
    <source>
        <strain evidence="9">cv. PBC81</strain>
    </source>
</reference>
<feature type="transmembrane region" description="Helical" evidence="6">
    <location>
        <begin position="95"/>
        <end position="115"/>
    </location>
</feature>
<dbReference type="Pfam" id="PF00892">
    <property type="entry name" value="EamA"/>
    <property type="match status" value="2"/>
</dbReference>
<sequence>MEVIPYMAMIAAQLAQVGLAVAAKEAMSTGMTTFTFTFYSSAISTLILIPLSIFLHRSALPPLWPTFLYGFFLLGLLGFLMQVLGLLGLQYSSPLLSTTIMQLSPGFTFILIVILRMEKFENKSLSTVAKTIGTLVLIIGALVATLYKGPRIFGIGPLNSILTTHSDWVIGGLLTMICSLIASVFIISQAFVLKKYPTELILMLFYSCCIAILCAISSLVTERDRNSWSLSPRSRLMALIYSGLFGNVFQLCIGSWCIKKKGPFFVVVFQPLGTVIALGASMFMGEIIYVGSLVGSIIIVVGFFLVIWGKAKEWNKEEKGLESNNKMPLLHDKVNDDPKVNV</sequence>
<evidence type="ECO:0000259" key="7">
    <source>
        <dbReference type="Pfam" id="PF00892"/>
    </source>
</evidence>
<feature type="transmembrane region" description="Helical" evidence="6">
    <location>
        <begin position="200"/>
        <end position="219"/>
    </location>
</feature>
<accession>A0A2G2VMG2</accession>
<feature type="domain" description="EamA" evidence="7">
    <location>
        <begin position="6"/>
        <end position="142"/>
    </location>
</feature>
<dbReference type="EMBL" id="MLFT02000011">
    <property type="protein sequence ID" value="PHT34164.1"/>
    <property type="molecule type" value="Genomic_DNA"/>
</dbReference>
<comment type="subcellular location">
    <subcellularLocation>
        <location evidence="1 6">Membrane</location>
        <topology evidence="1 6">Multi-pass membrane protein</topology>
    </subcellularLocation>
</comment>
<dbReference type="GO" id="GO:0022857">
    <property type="term" value="F:transmembrane transporter activity"/>
    <property type="evidence" value="ECO:0007669"/>
    <property type="project" value="InterPro"/>
</dbReference>
<evidence type="ECO:0000256" key="2">
    <source>
        <dbReference type="ARBA" id="ARBA00007635"/>
    </source>
</evidence>
<keyword evidence="9" id="KW-1185">Reference proteome</keyword>
<name>A0A2G2VMG2_CAPBA</name>
<feature type="domain" description="EamA" evidence="7">
    <location>
        <begin position="171"/>
        <end position="307"/>
    </location>
</feature>
<dbReference type="AlphaFoldDB" id="A0A2G2VMG2"/>
<keyword evidence="5 6" id="KW-0472">Membrane</keyword>
<reference evidence="8 9" key="1">
    <citation type="journal article" date="2017" name="Genome Biol.">
        <title>New reference genome sequences of hot pepper reveal the massive evolution of plant disease-resistance genes by retroduplication.</title>
        <authorList>
            <person name="Kim S."/>
            <person name="Park J."/>
            <person name="Yeom S.I."/>
            <person name="Kim Y.M."/>
            <person name="Seo E."/>
            <person name="Kim K.T."/>
            <person name="Kim M.S."/>
            <person name="Lee J.M."/>
            <person name="Cheong K."/>
            <person name="Shin H.S."/>
            <person name="Kim S.B."/>
            <person name="Han K."/>
            <person name="Lee J."/>
            <person name="Park M."/>
            <person name="Lee H.A."/>
            <person name="Lee H.Y."/>
            <person name="Lee Y."/>
            <person name="Oh S."/>
            <person name="Lee J.H."/>
            <person name="Choi E."/>
            <person name="Choi E."/>
            <person name="Lee S.E."/>
            <person name="Jeon J."/>
            <person name="Kim H."/>
            <person name="Choi G."/>
            <person name="Song H."/>
            <person name="Lee J."/>
            <person name="Lee S.C."/>
            <person name="Kwon J.K."/>
            <person name="Lee H.Y."/>
            <person name="Koo N."/>
            <person name="Hong Y."/>
            <person name="Kim R.W."/>
            <person name="Kang W.H."/>
            <person name="Huh J.H."/>
            <person name="Kang B.C."/>
            <person name="Yang T.J."/>
            <person name="Lee Y.H."/>
            <person name="Bennetzen J.L."/>
            <person name="Choi D."/>
        </authorList>
    </citation>
    <scope>NUCLEOTIDE SEQUENCE [LARGE SCALE GENOMIC DNA]</scope>
    <source>
        <strain evidence="9">cv. PBC81</strain>
    </source>
</reference>
<dbReference type="OrthoDB" id="1728340at2759"/>
<proteinExistence type="inferred from homology"/>
<keyword evidence="4 6" id="KW-1133">Transmembrane helix</keyword>
<evidence type="ECO:0000256" key="4">
    <source>
        <dbReference type="ARBA" id="ARBA00022989"/>
    </source>
</evidence>
<evidence type="ECO:0000256" key="6">
    <source>
        <dbReference type="RuleBase" id="RU363077"/>
    </source>
</evidence>
<dbReference type="Proteomes" id="UP000224567">
    <property type="component" value="Unassembled WGS sequence"/>
</dbReference>
<feature type="transmembrane region" description="Helical" evidence="6">
    <location>
        <begin position="264"/>
        <end position="281"/>
    </location>
</feature>